<protein>
    <submittedName>
        <fullName evidence="1">Crystal protein ET69</fullName>
    </submittedName>
</protein>
<dbReference type="SUPFAM" id="SSF50370">
    <property type="entry name" value="Ricin B-like lectins"/>
    <property type="match status" value="1"/>
</dbReference>
<organism evidence="1">
    <name type="scientific">Bacillus thuringiensis</name>
    <dbReference type="NCBI Taxonomy" id="1428"/>
    <lineage>
        <taxon>Bacteria</taxon>
        <taxon>Bacillati</taxon>
        <taxon>Bacillota</taxon>
        <taxon>Bacilli</taxon>
        <taxon>Bacillales</taxon>
        <taxon>Bacillaceae</taxon>
        <taxon>Bacillus</taxon>
        <taxon>Bacillus cereus group</taxon>
    </lineage>
</organism>
<dbReference type="Gene3D" id="2.80.10.50">
    <property type="match status" value="1"/>
</dbReference>
<reference evidence="1" key="1">
    <citation type="submission" date="2001-05" db="EMBL/GenBank/DDBJ databases">
        <authorList>
            <person name="Baum J."/>
        </authorList>
    </citation>
    <scope>NUCLEOTIDE SEQUENCE</scope>
</reference>
<dbReference type="InterPro" id="IPR035992">
    <property type="entry name" value="Ricin_B-like_lectins"/>
</dbReference>
<evidence type="ECO:0000313" key="1">
    <source>
        <dbReference type="EMBL" id="AAK64558.1"/>
    </source>
</evidence>
<accession>Q93LQ1</accession>
<dbReference type="EMBL" id="AY036012">
    <property type="protein sequence ID" value="AAK64558.1"/>
    <property type="molecule type" value="Genomic_DNA"/>
</dbReference>
<sequence length="520" mass="58610">MNVNHGMSCGCGCQQGKEEYNDYHVSNEYRDENPSTTCNSQQGNYEYEQSKETYNNDYQSYEYNQQNYNTCGRNQGTMEQESMQKDRNWENANYSGYDGCSPNQLNALNLPDESTRFQKITNVNTRDSHRVLDMMDVPSGTRLDTRVPPICSQTEFTNTVSNELVSTNHDTQFLIFYQTDDSSFIIGNRGNGRVLDVFPSNRNGYTIVSNVYSGSRNNQRFRMNKASNNQFSLQTIFKDRVNICGHIHNFNAIITATTLGENDSNALFQVQSSTNITLPTLPPRTTLEPPRALTNINDTGDSPAQAPRAVEGSVLIPAIAVNDVIPVAQRMQESPYYVLTYNTYWHRVISAILPGSGQTTRFDVNLPGPNQSTMVDVLDTAITADFRLQFVGSGRTNVFQQQIRNGLNILNSTTSHRLGDETRNWDFTNRGAQGRLAFFVKAHEFVLTRANGTRVSDPWVALDPNVTAAQTFGGVLLTLEKEKIVCASNSYNLSVWKTPMEIKNGKIYTKNEWNTKPNYK</sequence>
<proteinExistence type="predicted"/>
<dbReference type="AlphaFoldDB" id="Q93LQ1"/>
<dbReference type="SMR" id="Q93LQ1"/>
<name>Q93LQ1_BACTU</name>
<reference evidence="1" key="2">
    <citation type="submission" date="2001-06" db="EMBL/GenBank/DDBJ databases">
        <title>Coleopteran-toxic polypeptide compositions and insect-resistant transgenic plants.</title>
        <authorList>
            <person name="Rupar M.J."/>
            <person name="Donovan W.P."/>
            <person name="Chu C.-R."/>
            <person name="Pease E."/>
            <person name="Slaney A.C."/>
            <person name="Malvar T.M."/>
            <person name="Baum J.A."/>
        </authorList>
    </citation>
    <scope>NUCLEOTIDE SEQUENCE</scope>
</reference>